<feature type="active site" evidence="7">
    <location>
        <position position="305"/>
    </location>
</feature>
<dbReference type="AlphaFoldDB" id="A0A844G1G9"/>
<name>A0A844G1G9_9BACT</name>
<feature type="domain" description="Amidohydrolase 3" evidence="8">
    <location>
        <begin position="343"/>
        <end position="422"/>
    </location>
</feature>
<keyword evidence="6 7" id="KW-0665">Pyrimidine biosynthesis</keyword>
<keyword evidence="4 7" id="KW-0378">Hydrolase</keyword>
<evidence type="ECO:0000313" key="10">
    <source>
        <dbReference type="EMBL" id="MST96418.1"/>
    </source>
</evidence>
<protein>
    <recommendedName>
        <fullName evidence="7">Dihydroorotase</fullName>
        <shortName evidence="7">DHOase</shortName>
        <ecNumber evidence="7">3.5.2.3</ecNumber>
    </recommendedName>
</protein>
<feature type="binding site" evidence="7">
    <location>
        <position position="309"/>
    </location>
    <ligand>
        <name>substrate</name>
    </ligand>
</feature>
<proteinExistence type="inferred from homology"/>
<dbReference type="PROSITE" id="PS00482">
    <property type="entry name" value="DIHYDROOROTASE_1"/>
    <property type="match status" value="1"/>
</dbReference>
<feature type="binding site" evidence="7">
    <location>
        <position position="60"/>
    </location>
    <ligand>
        <name>Zn(2+)</name>
        <dbReference type="ChEBI" id="CHEBI:29105"/>
        <label>1</label>
    </ligand>
</feature>
<dbReference type="EC" id="3.5.2.3" evidence="7"/>
<dbReference type="Gene3D" id="2.30.40.10">
    <property type="entry name" value="Urease, subunit C, domain 1"/>
    <property type="match status" value="1"/>
</dbReference>
<evidence type="ECO:0000256" key="2">
    <source>
        <dbReference type="ARBA" id="ARBA00010286"/>
    </source>
</evidence>
<keyword evidence="5 7" id="KW-0862">Zinc</keyword>
<dbReference type="PROSITE" id="PS00483">
    <property type="entry name" value="DIHYDROOROTASE_2"/>
    <property type="match status" value="1"/>
</dbReference>
<comment type="caution">
    <text evidence="10">The sequence shown here is derived from an EMBL/GenBank/DDBJ whole genome shotgun (WGS) entry which is preliminary data.</text>
</comment>
<dbReference type="PANTHER" id="PTHR43668">
    <property type="entry name" value="ALLANTOINASE"/>
    <property type="match status" value="1"/>
</dbReference>
<dbReference type="UniPathway" id="UPA00070">
    <property type="reaction ID" value="UER00117"/>
</dbReference>
<comment type="function">
    <text evidence="1 7">Catalyzes the reversible cyclization of carbamoyl aspartate to dihydroorotate.</text>
</comment>
<feature type="binding site" evidence="7">
    <location>
        <begin position="323"/>
        <end position="324"/>
    </location>
    <ligand>
        <name>substrate</name>
    </ligand>
</feature>
<dbReference type="GO" id="GO:0004151">
    <property type="term" value="F:dihydroorotase activity"/>
    <property type="evidence" value="ECO:0007669"/>
    <property type="project" value="UniProtKB-UniRule"/>
</dbReference>
<dbReference type="InterPro" id="IPR013108">
    <property type="entry name" value="Amidohydro_3"/>
</dbReference>
<dbReference type="InterPro" id="IPR004722">
    <property type="entry name" value="DHOase"/>
</dbReference>
<dbReference type="GO" id="GO:0044205">
    <property type="term" value="P:'de novo' UMP biosynthetic process"/>
    <property type="evidence" value="ECO:0007669"/>
    <property type="project" value="UniProtKB-UniRule"/>
</dbReference>
<dbReference type="InterPro" id="IPR050138">
    <property type="entry name" value="DHOase/Allantoinase_Hydrolase"/>
</dbReference>
<comment type="catalytic activity">
    <reaction evidence="7">
        <text>(S)-dihydroorotate + H2O = N-carbamoyl-L-aspartate + H(+)</text>
        <dbReference type="Rhea" id="RHEA:24296"/>
        <dbReference type="ChEBI" id="CHEBI:15377"/>
        <dbReference type="ChEBI" id="CHEBI:15378"/>
        <dbReference type="ChEBI" id="CHEBI:30864"/>
        <dbReference type="ChEBI" id="CHEBI:32814"/>
        <dbReference type="EC" id="3.5.2.3"/>
    </reaction>
</comment>
<dbReference type="Pfam" id="PF12890">
    <property type="entry name" value="DHOase"/>
    <property type="match status" value="1"/>
</dbReference>
<comment type="similarity">
    <text evidence="2 7">Belongs to the metallo-dependent hydrolases superfamily. DHOase family. Class I DHOase subfamily.</text>
</comment>
<feature type="binding site" evidence="7">
    <location>
        <position position="94"/>
    </location>
    <ligand>
        <name>substrate</name>
    </ligand>
</feature>
<dbReference type="EMBL" id="VUNS01000003">
    <property type="protein sequence ID" value="MST96418.1"/>
    <property type="molecule type" value="Genomic_DNA"/>
</dbReference>
<evidence type="ECO:0000256" key="6">
    <source>
        <dbReference type="ARBA" id="ARBA00022975"/>
    </source>
</evidence>
<evidence type="ECO:0000259" key="8">
    <source>
        <dbReference type="Pfam" id="PF07969"/>
    </source>
</evidence>
<feature type="binding site" evidence="7">
    <location>
        <position position="278"/>
    </location>
    <ligand>
        <name>substrate</name>
    </ligand>
</feature>
<feature type="binding site" evidence="7">
    <location>
        <position position="62"/>
    </location>
    <ligand>
        <name>Zn(2+)</name>
        <dbReference type="ChEBI" id="CHEBI:29105"/>
        <label>1</label>
    </ligand>
</feature>
<keyword evidence="11" id="KW-1185">Reference proteome</keyword>
<organism evidence="10 11">
    <name type="scientific">Victivallis lenta</name>
    <dbReference type="NCBI Taxonomy" id="2606640"/>
    <lineage>
        <taxon>Bacteria</taxon>
        <taxon>Pseudomonadati</taxon>
        <taxon>Lentisphaerota</taxon>
        <taxon>Lentisphaeria</taxon>
        <taxon>Victivallales</taxon>
        <taxon>Victivallaceae</taxon>
        <taxon>Victivallis</taxon>
    </lineage>
</organism>
<dbReference type="GO" id="GO:0006145">
    <property type="term" value="P:purine nucleobase catabolic process"/>
    <property type="evidence" value="ECO:0007669"/>
    <property type="project" value="TreeGrafter"/>
</dbReference>
<dbReference type="Gene3D" id="3.20.20.140">
    <property type="entry name" value="Metal-dependent hydrolases"/>
    <property type="match status" value="1"/>
</dbReference>
<reference evidence="10 11" key="1">
    <citation type="submission" date="2019-08" db="EMBL/GenBank/DDBJ databases">
        <title>In-depth cultivation of the pig gut microbiome towards novel bacterial diversity and tailored functional studies.</title>
        <authorList>
            <person name="Wylensek D."/>
            <person name="Hitch T.C.A."/>
            <person name="Clavel T."/>
        </authorList>
    </citation>
    <scope>NUCLEOTIDE SEQUENCE [LARGE SCALE GENOMIC DNA]</scope>
    <source>
        <strain evidence="10 11">BBE-744-WT-12</strain>
    </source>
</reference>
<evidence type="ECO:0000256" key="5">
    <source>
        <dbReference type="ARBA" id="ARBA00022833"/>
    </source>
</evidence>
<feature type="binding site" evidence="7">
    <location>
        <position position="152"/>
    </location>
    <ligand>
        <name>Zn(2+)</name>
        <dbReference type="ChEBI" id="CHEBI:29105"/>
        <label>2</label>
    </ligand>
</feature>
<dbReference type="CDD" id="cd01317">
    <property type="entry name" value="DHOase_IIa"/>
    <property type="match status" value="1"/>
</dbReference>
<dbReference type="InterPro" id="IPR032466">
    <property type="entry name" value="Metal_Hydrolase"/>
</dbReference>
<dbReference type="NCBIfam" id="TIGR00857">
    <property type="entry name" value="pyrC_multi"/>
    <property type="match status" value="1"/>
</dbReference>
<dbReference type="GO" id="GO:0004038">
    <property type="term" value="F:allantoinase activity"/>
    <property type="evidence" value="ECO:0007669"/>
    <property type="project" value="TreeGrafter"/>
</dbReference>
<evidence type="ECO:0000256" key="3">
    <source>
        <dbReference type="ARBA" id="ARBA00022723"/>
    </source>
</evidence>
<evidence type="ECO:0000256" key="7">
    <source>
        <dbReference type="HAMAP-Rule" id="MF_00220"/>
    </source>
</evidence>
<comment type="pathway">
    <text evidence="7">Pyrimidine metabolism; UMP biosynthesis via de novo pathway; (S)-dihydroorotate from bicarbonate: step 3/3.</text>
</comment>
<dbReference type="InterPro" id="IPR011059">
    <property type="entry name" value="Metal-dep_hydrolase_composite"/>
</dbReference>
<sequence length="425" mass="45633">MNGKSYIFKGARVIDPARGVDAVMDIGVAEGRVVDPGQIANPEVVDLSGKILSPGFIDLHVHLRQPGNNMAETIASGTAAAAAGGFTSIVAMPNTNPPADTAGAIEFLRQTAAQKGVVHVLPCGCMTKNYEGREMAGIGSLKAAGVVALSDDGRCIQDHSLMRHVVEYAKSFNLPILDHCEEKTLAADGVMNEGKWSVLLGMNGISGASEELMVARNIILARQIGWKIHMQHVSVKESVELLRNARAKGIPVSGEATPHHLTLTDECIKTYSTNYKMNPPLRSEEDRLALIEGVADGTITVIATDHAPHTRTAKLVEFDYAPFGIIGLETALPLCYTELVAKGVIDLAALVKLFTTGPAEVLGIENYSLAEGRPADIVIFDPARKYTIDADKFKSNSRNTPFNGREVECKVWGTLVNGKMVYCEE</sequence>
<feature type="binding site" evidence="7">
    <location>
        <begin position="62"/>
        <end position="64"/>
    </location>
    <ligand>
        <name>substrate</name>
    </ligand>
</feature>
<dbReference type="RefSeq" id="WP_106053991.1">
    <property type="nucleotide sequence ID" value="NZ_DBFCGB010000235.1"/>
</dbReference>
<accession>A0A844G1G9</accession>
<dbReference type="SUPFAM" id="SSF51338">
    <property type="entry name" value="Composite domain of metallo-dependent hydrolases"/>
    <property type="match status" value="1"/>
</dbReference>
<feature type="binding site" evidence="7">
    <location>
        <position position="152"/>
    </location>
    <ligand>
        <name>Zn(2+)</name>
        <dbReference type="ChEBI" id="CHEBI:29105"/>
        <label>1</label>
    </ligand>
</feature>
<dbReference type="Pfam" id="PF07969">
    <property type="entry name" value="Amidohydro_3"/>
    <property type="match status" value="1"/>
</dbReference>
<dbReference type="SUPFAM" id="SSF51556">
    <property type="entry name" value="Metallo-dependent hydrolases"/>
    <property type="match status" value="1"/>
</dbReference>
<keyword evidence="3 7" id="KW-0479">Metal-binding</keyword>
<feature type="binding site" evidence="7">
    <location>
        <position position="305"/>
    </location>
    <ligand>
        <name>Zn(2+)</name>
        <dbReference type="ChEBI" id="CHEBI:29105"/>
        <label>1</label>
    </ligand>
</feature>
<dbReference type="HAMAP" id="MF_00220_B">
    <property type="entry name" value="PyrC_classI_B"/>
    <property type="match status" value="1"/>
</dbReference>
<dbReference type="Proteomes" id="UP000435649">
    <property type="component" value="Unassembled WGS sequence"/>
</dbReference>
<feature type="binding site" evidence="7">
    <location>
        <position position="232"/>
    </location>
    <ligand>
        <name>Zn(2+)</name>
        <dbReference type="ChEBI" id="CHEBI:29105"/>
        <label>2</label>
    </ligand>
</feature>
<feature type="domain" description="Dihydroorotase catalytic" evidence="9">
    <location>
        <begin position="49"/>
        <end position="238"/>
    </location>
</feature>
<feature type="binding site" evidence="7">
    <location>
        <position position="179"/>
    </location>
    <ligand>
        <name>Zn(2+)</name>
        <dbReference type="ChEBI" id="CHEBI:29105"/>
        <label>2</label>
    </ligand>
</feature>
<evidence type="ECO:0000256" key="1">
    <source>
        <dbReference type="ARBA" id="ARBA00002368"/>
    </source>
</evidence>
<evidence type="ECO:0000259" key="9">
    <source>
        <dbReference type="Pfam" id="PF12890"/>
    </source>
</evidence>
<dbReference type="GO" id="GO:0008270">
    <property type="term" value="F:zinc ion binding"/>
    <property type="evidence" value="ECO:0007669"/>
    <property type="project" value="UniProtKB-UniRule"/>
</dbReference>
<dbReference type="GO" id="GO:0005737">
    <property type="term" value="C:cytoplasm"/>
    <property type="evidence" value="ECO:0007669"/>
    <property type="project" value="TreeGrafter"/>
</dbReference>
<evidence type="ECO:0000313" key="11">
    <source>
        <dbReference type="Proteomes" id="UP000435649"/>
    </source>
</evidence>
<evidence type="ECO:0000256" key="4">
    <source>
        <dbReference type="ARBA" id="ARBA00022801"/>
    </source>
</evidence>
<comment type="cofactor">
    <cofactor evidence="7">
        <name>Zn(2+)</name>
        <dbReference type="ChEBI" id="CHEBI:29105"/>
    </cofactor>
    <text evidence="7">Binds 2 Zn(2+) ions per subunit.</text>
</comment>
<dbReference type="InterPro" id="IPR024403">
    <property type="entry name" value="DHOase_cat"/>
</dbReference>
<dbReference type="PANTHER" id="PTHR43668:SF2">
    <property type="entry name" value="ALLANTOINASE"/>
    <property type="match status" value="1"/>
</dbReference>
<gene>
    <name evidence="7" type="primary">pyrC</name>
    <name evidence="10" type="ORF">FYJ85_05075</name>
</gene>
<dbReference type="InterPro" id="IPR002195">
    <property type="entry name" value="Dihydroorotase_CS"/>
</dbReference>